<evidence type="ECO:0008006" key="5">
    <source>
        <dbReference type="Google" id="ProtNLM"/>
    </source>
</evidence>
<dbReference type="AlphaFoldDB" id="A0A1L9V3M3"/>
<organism evidence="3 4">
    <name type="scientific">Aspergillus glaucus CBS 516.65</name>
    <dbReference type="NCBI Taxonomy" id="1160497"/>
    <lineage>
        <taxon>Eukaryota</taxon>
        <taxon>Fungi</taxon>
        <taxon>Dikarya</taxon>
        <taxon>Ascomycota</taxon>
        <taxon>Pezizomycotina</taxon>
        <taxon>Eurotiomycetes</taxon>
        <taxon>Eurotiomycetidae</taxon>
        <taxon>Eurotiales</taxon>
        <taxon>Aspergillaceae</taxon>
        <taxon>Aspergillus</taxon>
        <taxon>Aspergillus subgen. Aspergillus</taxon>
    </lineage>
</organism>
<dbReference type="GO" id="GO:0016405">
    <property type="term" value="F:CoA-ligase activity"/>
    <property type="evidence" value="ECO:0007669"/>
    <property type="project" value="TreeGrafter"/>
</dbReference>
<dbReference type="InterPro" id="IPR020845">
    <property type="entry name" value="AMP-binding_CS"/>
</dbReference>
<feature type="domain" description="AMP-binding enzyme C-terminal" evidence="2">
    <location>
        <begin position="451"/>
        <end position="531"/>
    </location>
</feature>
<dbReference type="SUPFAM" id="SSF56801">
    <property type="entry name" value="Acetyl-CoA synthetase-like"/>
    <property type="match status" value="1"/>
</dbReference>
<feature type="domain" description="AMP-dependent synthetase/ligase" evidence="1">
    <location>
        <begin position="34"/>
        <end position="397"/>
    </location>
</feature>
<dbReference type="GeneID" id="34457899"/>
<accession>A0A1L9V3M3</accession>
<reference evidence="4" key="1">
    <citation type="journal article" date="2017" name="Genome Biol.">
        <title>Comparative genomics reveals high biological diversity and specific adaptations in the industrially and medically important fungal genus Aspergillus.</title>
        <authorList>
            <person name="de Vries R.P."/>
            <person name="Riley R."/>
            <person name="Wiebenga A."/>
            <person name="Aguilar-Osorio G."/>
            <person name="Amillis S."/>
            <person name="Uchima C.A."/>
            <person name="Anderluh G."/>
            <person name="Asadollahi M."/>
            <person name="Askin M."/>
            <person name="Barry K."/>
            <person name="Battaglia E."/>
            <person name="Bayram O."/>
            <person name="Benocci T."/>
            <person name="Braus-Stromeyer S.A."/>
            <person name="Caldana C."/>
            <person name="Canovas D."/>
            <person name="Cerqueira G.C."/>
            <person name="Chen F."/>
            <person name="Chen W."/>
            <person name="Choi C."/>
            <person name="Clum A."/>
            <person name="Dos Santos R.A."/>
            <person name="Damasio A.R."/>
            <person name="Diallinas G."/>
            <person name="Emri T."/>
            <person name="Fekete E."/>
            <person name="Flipphi M."/>
            <person name="Freyberg S."/>
            <person name="Gallo A."/>
            <person name="Gournas C."/>
            <person name="Habgood R."/>
            <person name="Hainaut M."/>
            <person name="Harispe M.L."/>
            <person name="Henrissat B."/>
            <person name="Hilden K.S."/>
            <person name="Hope R."/>
            <person name="Hossain A."/>
            <person name="Karabika E."/>
            <person name="Karaffa L."/>
            <person name="Karanyi Z."/>
            <person name="Krasevec N."/>
            <person name="Kuo A."/>
            <person name="Kusch H."/>
            <person name="LaButti K."/>
            <person name="Lagendijk E.L."/>
            <person name="Lapidus A."/>
            <person name="Levasseur A."/>
            <person name="Lindquist E."/>
            <person name="Lipzen A."/>
            <person name="Logrieco A.F."/>
            <person name="MacCabe A."/>
            <person name="Maekelae M.R."/>
            <person name="Malavazi I."/>
            <person name="Melin P."/>
            <person name="Meyer V."/>
            <person name="Mielnichuk N."/>
            <person name="Miskei M."/>
            <person name="Molnar A.P."/>
            <person name="Mule G."/>
            <person name="Ngan C.Y."/>
            <person name="Orejas M."/>
            <person name="Orosz E."/>
            <person name="Ouedraogo J.P."/>
            <person name="Overkamp K.M."/>
            <person name="Park H.-S."/>
            <person name="Perrone G."/>
            <person name="Piumi F."/>
            <person name="Punt P.J."/>
            <person name="Ram A.F."/>
            <person name="Ramon A."/>
            <person name="Rauscher S."/>
            <person name="Record E."/>
            <person name="Riano-Pachon D.M."/>
            <person name="Robert V."/>
            <person name="Roehrig J."/>
            <person name="Ruller R."/>
            <person name="Salamov A."/>
            <person name="Salih N.S."/>
            <person name="Samson R.A."/>
            <person name="Sandor E."/>
            <person name="Sanguinetti M."/>
            <person name="Schuetze T."/>
            <person name="Sepcic K."/>
            <person name="Shelest E."/>
            <person name="Sherlock G."/>
            <person name="Sophianopoulou V."/>
            <person name="Squina F.M."/>
            <person name="Sun H."/>
            <person name="Susca A."/>
            <person name="Todd R.B."/>
            <person name="Tsang A."/>
            <person name="Unkles S.E."/>
            <person name="van de Wiele N."/>
            <person name="van Rossen-Uffink D."/>
            <person name="Oliveira J.V."/>
            <person name="Vesth T.C."/>
            <person name="Visser J."/>
            <person name="Yu J.-H."/>
            <person name="Zhou M."/>
            <person name="Andersen M.R."/>
            <person name="Archer D.B."/>
            <person name="Baker S.E."/>
            <person name="Benoit I."/>
            <person name="Brakhage A.A."/>
            <person name="Braus G.H."/>
            <person name="Fischer R."/>
            <person name="Frisvad J.C."/>
            <person name="Goldman G.H."/>
            <person name="Houbraken J."/>
            <person name="Oakley B."/>
            <person name="Pocsi I."/>
            <person name="Scazzocchio C."/>
            <person name="Seiboth B."/>
            <person name="vanKuyk P.A."/>
            <person name="Wortman J."/>
            <person name="Dyer P.S."/>
            <person name="Grigoriev I.V."/>
        </authorList>
    </citation>
    <scope>NUCLEOTIDE SEQUENCE [LARGE SCALE GENOMIC DNA]</scope>
    <source>
        <strain evidence="4">CBS 516.65</strain>
    </source>
</reference>
<proteinExistence type="predicted"/>
<dbReference type="Proteomes" id="UP000184300">
    <property type="component" value="Unassembled WGS sequence"/>
</dbReference>
<protein>
    <recommendedName>
        <fullName evidence="5">AMP-dependent synthetase/ligase domain-containing protein</fullName>
    </recommendedName>
</protein>
<name>A0A1L9V3M3_ASPGL</name>
<dbReference type="EMBL" id="KV878934">
    <property type="protein sequence ID" value="OJJ78516.1"/>
    <property type="molecule type" value="Genomic_DNA"/>
</dbReference>
<dbReference type="Pfam" id="PF00501">
    <property type="entry name" value="AMP-binding"/>
    <property type="match status" value="1"/>
</dbReference>
<keyword evidence="4" id="KW-1185">Reference proteome</keyword>
<dbReference type="STRING" id="1160497.A0A1L9V3M3"/>
<dbReference type="RefSeq" id="XP_022395214.1">
    <property type="nucleotide sequence ID" value="XM_022541638.1"/>
</dbReference>
<dbReference type="PANTHER" id="PTHR24096:SF422">
    <property type="entry name" value="BCDNA.GH02901"/>
    <property type="match status" value="1"/>
</dbReference>
<evidence type="ECO:0000313" key="4">
    <source>
        <dbReference type="Proteomes" id="UP000184300"/>
    </source>
</evidence>
<evidence type="ECO:0000259" key="2">
    <source>
        <dbReference type="Pfam" id="PF13193"/>
    </source>
</evidence>
<dbReference type="Gene3D" id="2.30.38.10">
    <property type="entry name" value="Luciferase, Domain 3"/>
    <property type="match status" value="1"/>
</dbReference>
<dbReference type="Gene3D" id="3.30.300.30">
    <property type="match status" value="1"/>
</dbReference>
<evidence type="ECO:0000313" key="3">
    <source>
        <dbReference type="EMBL" id="OJJ78516.1"/>
    </source>
</evidence>
<dbReference type="Pfam" id="PF13193">
    <property type="entry name" value="AMP-binding_C"/>
    <property type="match status" value="1"/>
</dbReference>
<gene>
    <name evidence="3" type="ORF">ASPGLDRAFT_138754</name>
</gene>
<dbReference type="Gene3D" id="3.40.50.980">
    <property type="match status" value="2"/>
</dbReference>
<dbReference type="InterPro" id="IPR045851">
    <property type="entry name" value="AMP-bd_C_sf"/>
</dbReference>
<dbReference type="PROSITE" id="PS00455">
    <property type="entry name" value="AMP_BINDING"/>
    <property type="match status" value="1"/>
</dbReference>
<dbReference type="VEuPathDB" id="FungiDB:ASPGLDRAFT_138754"/>
<dbReference type="InterPro" id="IPR025110">
    <property type="entry name" value="AMP-bd_C"/>
</dbReference>
<dbReference type="OrthoDB" id="10253869at2759"/>
<sequence length="567" mass="63003">MIFESKFPLPPVPNTDVFNYIFHHGRRPYPWSRVLYRDDRKGETLTLVELEEKSRRFADLMRSEYDIQPRDVVSILAKDKIQYPIAYFAALAAGATVALIPVQQEMSETDIATRLLESHAKLLITDSDLLVLAEVSANLAGATRLITLDHTAGQLWASLDTLLLCGKPDADLFRLKSEAEAAENDAFLNRTSGSTGRVKSVLTSHAHFIASMEGTIGTIPDNTDPSQDVWLSPLSLGFFINAKLHMGLNILLGIPVVLMQGSLDETTVDIIGRHRITFLFITPPIAARLARADLHGMKVDVSSIKWLLTAGAPMHENLRQTVSERFNGVHLDLEWGTSETMLIAVQRDEYSRRSGFSGTLVNGMQAKVISTGTGRELGPGESGEILVRNQLCRFRGYQDNEEANRDFDVEGWFHTGDYGYLDEDCNVFIIDRIKELLKVGEGYGTHISAAELEAVVFEHPAVASVVVVGIRNEFTQLDEPNAFIIPKPEHAQGRQPLVQLEQEILQFASTKLTGLRRLTGGVRCLSHFPTTGFKINRRELKRMGHATPIDMASSVAFPAEQTHVQFV</sequence>
<dbReference type="InterPro" id="IPR000873">
    <property type="entry name" value="AMP-dep_synth/lig_dom"/>
</dbReference>
<dbReference type="PANTHER" id="PTHR24096">
    <property type="entry name" value="LONG-CHAIN-FATTY-ACID--COA LIGASE"/>
    <property type="match status" value="1"/>
</dbReference>
<evidence type="ECO:0000259" key="1">
    <source>
        <dbReference type="Pfam" id="PF00501"/>
    </source>
</evidence>